<proteinExistence type="predicted"/>
<comment type="caution">
    <text evidence="2">The sequence shown here is derived from an EMBL/GenBank/DDBJ whole genome shotgun (WGS) entry which is preliminary data.</text>
</comment>
<dbReference type="Proteomes" id="UP000007148">
    <property type="component" value="Unassembled WGS sequence"/>
</dbReference>
<feature type="region of interest" description="Disordered" evidence="1">
    <location>
        <begin position="174"/>
        <end position="227"/>
    </location>
</feature>
<feature type="compositionally biased region" description="Polar residues" evidence="1">
    <location>
        <begin position="174"/>
        <end position="186"/>
    </location>
</feature>
<protein>
    <submittedName>
        <fullName evidence="2">Uncharacterized protein</fullName>
    </submittedName>
</protein>
<dbReference type="InParanoid" id="G4TRH6"/>
<evidence type="ECO:0000256" key="1">
    <source>
        <dbReference type="SAM" id="MobiDB-lite"/>
    </source>
</evidence>
<name>G4TRH6_SERID</name>
<gene>
    <name evidence="2" type="ORF">PIIN_07876</name>
</gene>
<dbReference type="AlphaFoldDB" id="G4TRH6"/>
<accession>G4TRH6</accession>
<dbReference type="HOGENOM" id="CLU_1156790_0_0_1"/>
<keyword evidence="3" id="KW-1185">Reference proteome</keyword>
<evidence type="ECO:0000313" key="3">
    <source>
        <dbReference type="Proteomes" id="UP000007148"/>
    </source>
</evidence>
<reference evidence="2 3" key="1">
    <citation type="journal article" date="2011" name="PLoS Pathog.">
        <title>Endophytic Life Strategies Decoded by Genome and Transcriptome Analyses of the Mutualistic Root Symbiont Piriformospora indica.</title>
        <authorList>
            <person name="Zuccaro A."/>
            <person name="Lahrmann U."/>
            <person name="Guldener U."/>
            <person name="Langen G."/>
            <person name="Pfiffi S."/>
            <person name="Biedenkopf D."/>
            <person name="Wong P."/>
            <person name="Samans B."/>
            <person name="Grimm C."/>
            <person name="Basiewicz M."/>
            <person name="Murat C."/>
            <person name="Martin F."/>
            <person name="Kogel K.H."/>
        </authorList>
    </citation>
    <scope>NUCLEOTIDE SEQUENCE [LARGE SCALE GENOMIC DNA]</scope>
    <source>
        <strain evidence="2 3">DSM 11827</strain>
    </source>
</reference>
<feature type="compositionally biased region" description="Polar residues" evidence="1">
    <location>
        <begin position="203"/>
        <end position="224"/>
    </location>
</feature>
<evidence type="ECO:0000313" key="2">
    <source>
        <dbReference type="EMBL" id="CCA73923.1"/>
    </source>
</evidence>
<organism evidence="2 3">
    <name type="scientific">Serendipita indica (strain DSM 11827)</name>
    <name type="common">Root endophyte fungus</name>
    <name type="synonym">Piriformospora indica</name>
    <dbReference type="NCBI Taxonomy" id="1109443"/>
    <lineage>
        <taxon>Eukaryota</taxon>
        <taxon>Fungi</taxon>
        <taxon>Dikarya</taxon>
        <taxon>Basidiomycota</taxon>
        <taxon>Agaricomycotina</taxon>
        <taxon>Agaricomycetes</taxon>
        <taxon>Sebacinales</taxon>
        <taxon>Serendipitaceae</taxon>
        <taxon>Serendipita</taxon>
    </lineage>
</organism>
<feature type="compositionally biased region" description="Basic residues" evidence="1">
    <location>
        <begin position="83"/>
        <end position="92"/>
    </location>
</feature>
<sequence length="240" mass="25252">MGDRDVFSLTGLATSLPAVNGSDHLPRTYNPSSISTLARSKARSSSLEPTGSVLDDGIVYPGLRARVPGRHRQRQQPILNHRPIGHGRRRRNSYSESRSCSPASVSAATSANASVGASTPVYGEPNMDANTSVGDGYGTGKGAGRQHSMTFESTPTHFATVSITANSVMAVSQNPPNTDNQPSAYASTPPMGEGTPLPGYSASPGQGQAPVNSMESSIAPSNTDPVMRLKRPRLIRFSPY</sequence>
<feature type="region of interest" description="Disordered" evidence="1">
    <location>
        <begin position="66"/>
        <end position="126"/>
    </location>
</feature>
<dbReference type="EMBL" id="CAFZ01000263">
    <property type="protein sequence ID" value="CCA73923.1"/>
    <property type="molecule type" value="Genomic_DNA"/>
</dbReference>
<feature type="compositionally biased region" description="Low complexity" evidence="1">
    <location>
        <begin position="94"/>
        <end position="118"/>
    </location>
</feature>